<protein>
    <submittedName>
        <fullName evidence="2">Uncharacterized protein</fullName>
    </submittedName>
</protein>
<reference evidence="2" key="1">
    <citation type="journal article" date="2020" name="Stud. Mycol.">
        <title>101 Dothideomycetes genomes: a test case for predicting lifestyles and emergence of pathogens.</title>
        <authorList>
            <person name="Haridas S."/>
            <person name="Albert R."/>
            <person name="Binder M."/>
            <person name="Bloem J."/>
            <person name="Labutti K."/>
            <person name="Salamov A."/>
            <person name="Andreopoulos B."/>
            <person name="Baker S."/>
            <person name="Barry K."/>
            <person name="Bills G."/>
            <person name="Bluhm B."/>
            <person name="Cannon C."/>
            <person name="Castanera R."/>
            <person name="Culley D."/>
            <person name="Daum C."/>
            <person name="Ezra D."/>
            <person name="Gonzalez J."/>
            <person name="Henrissat B."/>
            <person name="Kuo A."/>
            <person name="Liang C."/>
            <person name="Lipzen A."/>
            <person name="Lutzoni F."/>
            <person name="Magnuson J."/>
            <person name="Mondo S."/>
            <person name="Nolan M."/>
            <person name="Ohm R."/>
            <person name="Pangilinan J."/>
            <person name="Park H.-J."/>
            <person name="Ramirez L."/>
            <person name="Alfaro M."/>
            <person name="Sun H."/>
            <person name="Tritt A."/>
            <person name="Yoshinaga Y."/>
            <person name="Zwiers L.-H."/>
            <person name="Turgeon B."/>
            <person name="Goodwin S."/>
            <person name="Spatafora J."/>
            <person name="Crous P."/>
            <person name="Grigoriev I."/>
        </authorList>
    </citation>
    <scope>NUCLEOTIDE SEQUENCE</scope>
    <source>
        <strain evidence="2">CBS 161.51</strain>
    </source>
</reference>
<evidence type="ECO:0000313" key="2">
    <source>
        <dbReference type="EMBL" id="KAF1935730.1"/>
    </source>
</evidence>
<gene>
    <name evidence="2" type="ORF">EJ02DRAFT_428167</name>
</gene>
<dbReference type="OrthoDB" id="5372708at2759"/>
<keyword evidence="3" id="KW-1185">Reference proteome</keyword>
<dbReference type="EMBL" id="ML976240">
    <property type="protein sequence ID" value="KAF1935730.1"/>
    <property type="molecule type" value="Genomic_DNA"/>
</dbReference>
<organism evidence="2 3">
    <name type="scientific">Clathrospora elynae</name>
    <dbReference type="NCBI Taxonomy" id="706981"/>
    <lineage>
        <taxon>Eukaryota</taxon>
        <taxon>Fungi</taxon>
        <taxon>Dikarya</taxon>
        <taxon>Ascomycota</taxon>
        <taxon>Pezizomycotina</taxon>
        <taxon>Dothideomycetes</taxon>
        <taxon>Pleosporomycetidae</taxon>
        <taxon>Pleosporales</taxon>
        <taxon>Diademaceae</taxon>
        <taxon>Clathrospora</taxon>
    </lineage>
</organism>
<feature type="compositionally biased region" description="Acidic residues" evidence="1">
    <location>
        <begin position="9"/>
        <end position="23"/>
    </location>
</feature>
<proteinExistence type="predicted"/>
<name>A0A6A5S803_9PLEO</name>
<accession>A0A6A5S803</accession>
<evidence type="ECO:0000256" key="1">
    <source>
        <dbReference type="SAM" id="MobiDB-lite"/>
    </source>
</evidence>
<evidence type="ECO:0000313" key="3">
    <source>
        <dbReference type="Proteomes" id="UP000800038"/>
    </source>
</evidence>
<sequence>MGGDYMEAAFEEDEEKDEEDTDLSEAAAITAPSAKDPSEEVPYHTAEFDMTEFRLGITNFVNKHRLSRSAYVELRAVLYLLNPVHPEVAALPRRIDTIKKDFNKQLPLLKMRKRQLQLDPTKLPTRSKHTEDLYLFDMRDVFRRMLHSKTMMRRVHIGMAHIVDNPVEFWHSQAWAGSNRTTSGEFAMIHRNRHEAEPILTSDFVWYKSANGKSRLGRVMTVGKDFRRIAKARGADGEVTLFIGALATLLDTENLAPDLADDAYCATPSVTNGRAELFLVEGVEQVEIKESQLLFRKSRIFLDYYWGTSTPHRTLPDHKYYIRRILTLGKSSGIRKLALSHPHRGKLELIAHPRADLLQMLTPNLGRKVVSFPYTAFIDGFGVYRNMHRSITGKYLQFAFLDELERKRQINVFPLTLGPFGANWEDVVKSLMHLTKLEAGVEVILDDGTPVVVCAPCLCYIGDMPQQQANSGCKSQNAQHFCRHCLISSDERGNLGYNTIINGRYHFEMIQCRTEADSKAARERNEIFQELGLAKDQAPLQIITPALDLFRTRPPDAVHSEWKGIARQTILLLFEDILKPSFHDAFAREFAALPTPPDWPRNQNIKCYNGSYSIQEYGRASLINPIVLQKWLKDIHIKKRYMAAIDNLLESRADESGFRGVDFVVHCYDMIAKANAVFLGRRLHNYDRAYIHHLAIESRERYQDLLSFAVTAASKNIAAAQITLGNPSSRLSAALSCASSAEFEATPGPRFGEEELVPDTQLNLKGVEKEQERVKALVRKQSTPNVHTIIHFYDAVAQYASILNVITLQGEDRHW</sequence>
<feature type="region of interest" description="Disordered" evidence="1">
    <location>
        <begin position="1"/>
        <end position="41"/>
    </location>
</feature>
<dbReference type="AlphaFoldDB" id="A0A6A5S803"/>
<dbReference type="Proteomes" id="UP000800038">
    <property type="component" value="Unassembled WGS sequence"/>
</dbReference>